<dbReference type="InterPro" id="IPR004089">
    <property type="entry name" value="MCPsignal_dom"/>
</dbReference>
<name>A2SJJ5_METPP</name>
<dbReference type="PROSITE" id="PS50112">
    <property type="entry name" value="PAS"/>
    <property type="match status" value="1"/>
</dbReference>
<dbReference type="InterPro" id="IPR013655">
    <property type="entry name" value="PAS_fold_3"/>
</dbReference>
<feature type="compositionally biased region" description="Polar residues" evidence="4">
    <location>
        <begin position="362"/>
        <end position="378"/>
    </location>
</feature>
<dbReference type="SMART" id="SM00283">
    <property type="entry name" value="MA"/>
    <property type="match status" value="1"/>
</dbReference>
<evidence type="ECO:0000256" key="2">
    <source>
        <dbReference type="ARBA" id="ARBA00029447"/>
    </source>
</evidence>
<keyword evidence="1" id="KW-0145">Chemotaxis</keyword>
<dbReference type="PANTHER" id="PTHR43531">
    <property type="entry name" value="PROTEIN ICFG"/>
    <property type="match status" value="1"/>
</dbReference>
<dbReference type="AlphaFoldDB" id="A2SJJ5"/>
<organism evidence="9 10">
    <name type="scientific">Methylibium petroleiphilum (strain ATCC BAA-1232 / LMG 22953 / PM1)</name>
    <dbReference type="NCBI Taxonomy" id="420662"/>
    <lineage>
        <taxon>Bacteria</taxon>
        <taxon>Pseudomonadati</taxon>
        <taxon>Pseudomonadota</taxon>
        <taxon>Betaproteobacteria</taxon>
        <taxon>Burkholderiales</taxon>
        <taxon>Sphaerotilaceae</taxon>
        <taxon>Methylibium</taxon>
    </lineage>
</organism>
<keyword evidence="5" id="KW-1133">Transmembrane helix</keyword>
<feature type="transmembrane region" description="Helical" evidence="5">
    <location>
        <begin position="239"/>
        <end position="260"/>
    </location>
</feature>
<comment type="similarity">
    <text evidence="2">Belongs to the methyl-accepting chemotaxis (MCP) protein family.</text>
</comment>
<evidence type="ECO:0000313" key="10">
    <source>
        <dbReference type="Proteomes" id="UP000000366"/>
    </source>
</evidence>
<evidence type="ECO:0000259" key="7">
    <source>
        <dbReference type="PROSITE" id="PS50112"/>
    </source>
</evidence>
<evidence type="ECO:0000256" key="5">
    <source>
        <dbReference type="SAM" id="Phobius"/>
    </source>
</evidence>
<dbReference type="Pfam" id="PF08447">
    <property type="entry name" value="PAS_3"/>
    <property type="match status" value="1"/>
</dbReference>
<evidence type="ECO:0000256" key="1">
    <source>
        <dbReference type="ARBA" id="ARBA00022500"/>
    </source>
</evidence>
<dbReference type="Gene3D" id="1.10.287.950">
    <property type="entry name" value="Methyl-accepting chemotaxis protein"/>
    <property type="match status" value="1"/>
</dbReference>
<dbReference type="PANTHER" id="PTHR43531:SF11">
    <property type="entry name" value="METHYL-ACCEPTING CHEMOTAXIS PROTEIN 3"/>
    <property type="match status" value="1"/>
</dbReference>
<dbReference type="KEGG" id="mpt:Mpe_A2780"/>
<dbReference type="GO" id="GO:0005886">
    <property type="term" value="C:plasma membrane"/>
    <property type="evidence" value="ECO:0007669"/>
    <property type="project" value="TreeGrafter"/>
</dbReference>
<dbReference type="InterPro" id="IPR035965">
    <property type="entry name" value="PAS-like_dom_sf"/>
</dbReference>
<evidence type="ECO:0000313" key="9">
    <source>
        <dbReference type="EMBL" id="ABM95734.1"/>
    </source>
</evidence>
<keyword evidence="10" id="KW-1185">Reference proteome</keyword>
<feature type="region of interest" description="Disordered" evidence="4">
    <location>
        <begin position="362"/>
        <end position="381"/>
    </location>
</feature>
<dbReference type="NCBIfam" id="TIGR00229">
    <property type="entry name" value="sensory_box"/>
    <property type="match status" value="1"/>
</dbReference>
<dbReference type="CDD" id="cd00130">
    <property type="entry name" value="PAS"/>
    <property type="match status" value="1"/>
</dbReference>
<dbReference type="GO" id="GO:0007165">
    <property type="term" value="P:signal transduction"/>
    <property type="evidence" value="ECO:0007669"/>
    <property type="project" value="UniProtKB-KW"/>
</dbReference>
<reference evidence="9 10" key="1">
    <citation type="journal article" date="2007" name="J. Bacteriol.">
        <title>Whole-genome analysis of the methyl tert-butyl ether-degrading beta-proteobacterium Methylibium petroleiphilum PM1.</title>
        <authorList>
            <person name="Kane S.R."/>
            <person name="Chakicherla A.Y."/>
            <person name="Chain P.S.G."/>
            <person name="Schmidt R."/>
            <person name="Shin M.W."/>
            <person name="Legler T.C."/>
            <person name="Scow K.M."/>
            <person name="Larimer F.W."/>
            <person name="Lucas S.M."/>
            <person name="Richardson P.M."/>
            <person name="Hristova K.R."/>
        </authorList>
    </citation>
    <scope>NUCLEOTIDE SEQUENCE [LARGE SCALE GENOMIC DNA]</scope>
    <source>
        <strain evidence="10">ATCC BAA-1232 / LMG 22953 / PM1</strain>
    </source>
</reference>
<dbReference type="STRING" id="420662.Mpe_A2780"/>
<evidence type="ECO:0000259" key="8">
    <source>
        <dbReference type="PROSITE" id="PS50885"/>
    </source>
</evidence>
<dbReference type="PROSITE" id="PS50111">
    <property type="entry name" value="CHEMOTAXIS_TRANSDUC_2"/>
    <property type="match status" value="1"/>
</dbReference>
<feature type="transmembrane region" description="Helical" evidence="5">
    <location>
        <begin position="207"/>
        <end position="227"/>
    </location>
</feature>
<accession>A2SJJ5</accession>
<dbReference type="GO" id="GO:0006935">
    <property type="term" value="P:chemotaxis"/>
    <property type="evidence" value="ECO:0007669"/>
    <property type="project" value="UniProtKB-KW"/>
</dbReference>
<sequence length="564" mass="59794">MREGLPRPDPVCRREVYPTTAQGADGDSVNHRPIQQGGAAGIVSAVQQAPLITTTDLQGAISFANKAFLQTCGYAMEQVLGAPHSIVRHPDMPPKVFADMWAVLHAGRPWTGLVKNRSSSGDAFWVKANIIPMFKDRQTVGFTSVQCPPADAEVREAEQVYGLWRAGAGAHYVLRAGRIVETGWRALVRAVKNPLDLPVQWRMQGTAAILALLFTLLLVGALWPDALAVPMAMSGGWRVWALVGGSIGLMASIAVAVYFLQRVVAPLRQSLDAAMAIAGGDITRQFDDTRTAGELLELNLALGQMVAKMTAVLGDARLHAAEVASVVDELADGASRLAERSASQADDVQAVTRSTADIDALSQRNTDAATQASRSAHQASDEADQTCAAAAAMHTAMHDITACSRRIGEISHVIDEIALQTGILALNAAAAASRAGEQGRTFNIIAGEVRTLAQRSGAAAREIKHLVDESQQQTGVGEKLAAQVGTRINGVAQQVKEVSTMISQISLAAQEQCAGVEHINTRLQTLDATTHQNAELARASAMSSADAIREAQRLQAALGVWSPD</sequence>
<dbReference type="EMBL" id="CP000555">
    <property type="protein sequence ID" value="ABM95734.1"/>
    <property type="molecule type" value="Genomic_DNA"/>
</dbReference>
<feature type="domain" description="Methyl-accepting transducer" evidence="6">
    <location>
        <begin position="319"/>
        <end position="548"/>
    </location>
</feature>
<dbReference type="HOGENOM" id="CLU_000445_107_26_4"/>
<evidence type="ECO:0000256" key="4">
    <source>
        <dbReference type="SAM" id="MobiDB-lite"/>
    </source>
</evidence>
<dbReference type="Proteomes" id="UP000000366">
    <property type="component" value="Chromosome"/>
</dbReference>
<keyword evidence="9" id="KW-0675">Receptor</keyword>
<feature type="domain" description="HAMP" evidence="8">
    <location>
        <begin position="261"/>
        <end position="314"/>
    </location>
</feature>
<proteinExistence type="inferred from homology"/>
<dbReference type="PROSITE" id="PS50885">
    <property type="entry name" value="HAMP"/>
    <property type="match status" value="1"/>
</dbReference>
<dbReference type="eggNOG" id="COG0840">
    <property type="taxonomic scope" value="Bacteria"/>
</dbReference>
<dbReference type="SMART" id="SM00304">
    <property type="entry name" value="HAMP"/>
    <property type="match status" value="1"/>
</dbReference>
<protein>
    <submittedName>
        <fullName evidence="9">Aerotaxis sensor receptor</fullName>
    </submittedName>
</protein>
<dbReference type="GO" id="GO:0004888">
    <property type="term" value="F:transmembrane signaling receptor activity"/>
    <property type="evidence" value="ECO:0007669"/>
    <property type="project" value="TreeGrafter"/>
</dbReference>
<gene>
    <name evidence="9" type="primary">aer</name>
    <name evidence="9" type="ordered locus">Mpe_A2780</name>
</gene>
<dbReference type="SUPFAM" id="SSF58104">
    <property type="entry name" value="Methyl-accepting chemotaxis protein (MCP) signaling domain"/>
    <property type="match status" value="1"/>
</dbReference>
<evidence type="ECO:0000256" key="3">
    <source>
        <dbReference type="PROSITE-ProRule" id="PRU00284"/>
    </source>
</evidence>
<feature type="domain" description="PAS" evidence="7">
    <location>
        <begin position="52"/>
        <end position="81"/>
    </location>
</feature>
<dbReference type="InterPro" id="IPR051310">
    <property type="entry name" value="MCP_chemotaxis"/>
</dbReference>
<keyword evidence="3" id="KW-0807">Transducer</keyword>
<evidence type="ECO:0000259" key="6">
    <source>
        <dbReference type="PROSITE" id="PS50111"/>
    </source>
</evidence>
<dbReference type="Pfam" id="PF00015">
    <property type="entry name" value="MCPsignal"/>
    <property type="match status" value="1"/>
</dbReference>
<dbReference type="InterPro" id="IPR000014">
    <property type="entry name" value="PAS"/>
</dbReference>
<dbReference type="InterPro" id="IPR003660">
    <property type="entry name" value="HAMP_dom"/>
</dbReference>
<keyword evidence="5" id="KW-0472">Membrane</keyword>
<dbReference type="Gene3D" id="3.30.450.20">
    <property type="entry name" value="PAS domain"/>
    <property type="match status" value="1"/>
</dbReference>
<keyword evidence="5" id="KW-0812">Transmembrane</keyword>
<dbReference type="SUPFAM" id="SSF55785">
    <property type="entry name" value="PYP-like sensor domain (PAS domain)"/>
    <property type="match status" value="1"/>
</dbReference>